<sequence>MSASFISYENTQRTRASQACAQAGVTLSSSKSEGFARRFLNTLTAWRENRQKQKSLKKTLSLDPETLRDISGMTAAELSEQMQGTNDRRTGRGFAAHDVLAGMVLAWPSPKKKD</sequence>
<proteinExistence type="predicted"/>
<keyword evidence="2" id="KW-1185">Reference proteome</keyword>
<dbReference type="Proteomes" id="UP000233332">
    <property type="component" value="Unassembled WGS sequence"/>
</dbReference>
<reference evidence="1 2" key="1">
    <citation type="submission" date="2017-09" db="EMBL/GenBank/DDBJ databases">
        <title>Biodiversity and function of Thalassospira species in the particle-attached aromatic-hydrocarbon-degrading consortia from the surface seawater of the China South Sea.</title>
        <authorList>
            <person name="Dong C."/>
            <person name="Lai Q."/>
            <person name="Shao Z."/>
        </authorList>
    </citation>
    <scope>NUCLEOTIDE SEQUENCE [LARGE SCALE GENOMIC DNA]</scope>
    <source>
        <strain evidence="1 2">139Z-12</strain>
    </source>
</reference>
<organism evidence="1 2">
    <name type="scientific">Thalassospira lohafexi</name>
    <dbReference type="NCBI Taxonomy" id="744227"/>
    <lineage>
        <taxon>Bacteria</taxon>
        <taxon>Pseudomonadati</taxon>
        <taxon>Pseudomonadota</taxon>
        <taxon>Alphaproteobacteria</taxon>
        <taxon>Rhodospirillales</taxon>
        <taxon>Thalassospiraceae</taxon>
        <taxon>Thalassospira</taxon>
    </lineage>
</organism>
<comment type="caution">
    <text evidence="1">The sequence shown here is derived from an EMBL/GenBank/DDBJ whole genome shotgun (WGS) entry which is preliminary data.</text>
</comment>
<dbReference type="RefSeq" id="WP_101303869.1">
    <property type="nucleotide sequence ID" value="NZ_NXGX01000006.1"/>
</dbReference>
<accession>A0A2N3L3Y9</accession>
<evidence type="ECO:0000313" key="1">
    <source>
        <dbReference type="EMBL" id="PKR57534.1"/>
    </source>
</evidence>
<name>A0A2N3L3Y9_9PROT</name>
<gene>
    <name evidence="1" type="ORF">COO92_16470</name>
</gene>
<evidence type="ECO:0000313" key="2">
    <source>
        <dbReference type="Proteomes" id="UP000233332"/>
    </source>
</evidence>
<dbReference type="EMBL" id="NXGX01000006">
    <property type="protein sequence ID" value="PKR57534.1"/>
    <property type="molecule type" value="Genomic_DNA"/>
</dbReference>
<dbReference type="AlphaFoldDB" id="A0A2N3L3Y9"/>
<protein>
    <submittedName>
        <fullName evidence="1">Uncharacterized protein</fullName>
    </submittedName>
</protein>